<gene>
    <name evidence="2" type="ORF">E2C01_013861</name>
</gene>
<name>A0A5B7DIF4_PORTR</name>
<accession>A0A5B7DIF4</accession>
<feature type="region of interest" description="Disordered" evidence="1">
    <location>
        <begin position="126"/>
        <end position="170"/>
    </location>
</feature>
<proteinExistence type="predicted"/>
<dbReference type="EMBL" id="VSRR010000922">
    <property type="protein sequence ID" value="MPC20895.1"/>
    <property type="molecule type" value="Genomic_DNA"/>
</dbReference>
<keyword evidence="3" id="KW-1185">Reference proteome</keyword>
<reference evidence="2 3" key="1">
    <citation type="submission" date="2019-05" db="EMBL/GenBank/DDBJ databases">
        <title>Another draft genome of Portunus trituberculatus and its Hox gene families provides insights of decapod evolution.</title>
        <authorList>
            <person name="Jeong J.-H."/>
            <person name="Song I."/>
            <person name="Kim S."/>
            <person name="Choi T."/>
            <person name="Kim D."/>
            <person name="Ryu S."/>
            <person name="Kim W."/>
        </authorList>
    </citation>
    <scope>NUCLEOTIDE SEQUENCE [LARGE SCALE GENOMIC DNA]</scope>
    <source>
        <tissue evidence="2">Muscle</tissue>
    </source>
</reference>
<protein>
    <submittedName>
        <fullName evidence="2">Uncharacterized protein</fullName>
    </submittedName>
</protein>
<comment type="caution">
    <text evidence="2">The sequence shown here is derived from an EMBL/GenBank/DDBJ whole genome shotgun (WGS) entry which is preliminary data.</text>
</comment>
<evidence type="ECO:0000313" key="3">
    <source>
        <dbReference type="Proteomes" id="UP000324222"/>
    </source>
</evidence>
<dbReference type="Proteomes" id="UP000324222">
    <property type="component" value="Unassembled WGS sequence"/>
</dbReference>
<organism evidence="2 3">
    <name type="scientific">Portunus trituberculatus</name>
    <name type="common">Swimming crab</name>
    <name type="synonym">Neptunus trituberculatus</name>
    <dbReference type="NCBI Taxonomy" id="210409"/>
    <lineage>
        <taxon>Eukaryota</taxon>
        <taxon>Metazoa</taxon>
        <taxon>Ecdysozoa</taxon>
        <taxon>Arthropoda</taxon>
        <taxon>Crustacea</taxon>
        <taxon>Multicrustacea</taxon>
        <taxon>Malacostraca</taxon>
        <taxon>Eumalacostraca</taxon>
        <taxon>Eucarida</taxon>
        <taxon>Decapoda</taxon>
        <taxon>Pleocyemata</taxon>
        <taxon>Brachyura</taxon>
        <taxon>Eubrachyura</taxon>
        <taxon>Portunoidea</taxon>
        <taxon>Portunidae</taxon>
        <taxon>Portuninae</taxon>
        <taxon>Portunus</taxon>
    </lineage>
</organism>
<dbReference type="AlphaFoldDB" id="A0A5B7DIF4"/>
<evidence type="ECO:0000256" key="1">
    <source>
        <dbReference type="SAM" id="MobiDB-lite"/>
    </source>
</evidence>
<evidence type="ECO:0000313" key="2">
    <source>
        <dbReference type="EMBL" id="MPC20895.1"/>
    </source>
</evidence>
<sequence length="202" mass="21332">MHQYLPDNTETAALRIAVGLTVTSSDGLGCSLAECLSLAGMTKSAEGRTEEAPSEEGLIGFSVVIRPLASLGCNTGLSFSVPLTYPSPPSNVIPPHQFLKTNTDDSQEVFRVQRCRKSRRVKIQKRTVTPAASLAHPSGRRSQGASLHSHRKHSVVSSQPPAGLATPDGRAESVCAADSYSDKFGGSINGITGAENECAELR</sequence>